<dbReference type="EMBL" id="CP054257">
    <property type="protein sequence ID" value="QTQ11712.1"/>
    <property type="molecule type" value="Genomic_DNA"/>
</dbReference>
<protein>
    <submittedName>
        <fullName evidence="1">Uncharacterized protein</fullName>
    </submittedName>
</protein>
<reference evidence="1" key="1">
    <citation type="submission" date="2020-05" db="EMBL/GenBank/DDBJ databases">
        <authorList>
            <person name="Zeng H."/>
            <person name="Chan Y.K."/>
            <person name="Watt R.M."/>
        </authorList>
    </citation>
    <scope>NUCLEOTIDE SEQUENCE</scope>
    <source>
        <strain evidence="1">ATCC 700773</strain>
    </source>
</reference>
<dbReference type="Proteomes" id="UP000671995">
    <property type="component" value="Chromosome"/>
</dbReference>
<gene>
    <name evidence="1" type="ORF">HRI96_05565</name>
</gene>
<reference evidence="1" key="2">
    <citation type="journal article" date="2021" name="Microbiol. Resour. Announc.">
        <title>Complete Genome Sequences of Three Human Oral Treponema parvum Isolates.</title>
        <authorList>
            <person name="Zeng H."/>
            <person name="Watt R.M."/>
        </authorList>
    </citation>
    <scope>NUCLEOTIDE SEQUENCE</scope>
    <source>
        <strain evidence="1">ATCC 700773</strain>
    </source>
</reference>
<name>A0A975ICE8_9SPIR</name>
<dbReference type="RefSeq" id="WP_210118507.1">
    <property type="nucleotide sequence ID" value="NZ_CP054257.1"/>
</dbReference>
<accession>A0A975ICE8</accession>
<proteinExistence type="predicted"/>
<evidence type="ECO:0000313" key="2">
    <source>
        <dbReference type="Proteomes" id="UP000671995"/>
    </source>
</evidence>
<organism evidence="1 2">
    <name type="scientific">Treponema parvum</name>
    <dbReference type="NCBI Taxonomy" id="138851"/>
    <lineage>
        <taxon>Bacteria</taxon>
        <taxon>Pseudomonadati</taxon>
        <taxon>Spirochaetota</taxon>
        <taxon>Spirochaetia</taxon>
        <taxon>Spirochaetales</taxon>
        <taxon>Treponemataceae</taxon>
        <taxon>Treponema</taxon>
    </lineage>
</organism>
<dbReference type="AlphaFoldDB" id="A0A975ICE8"/>
<sequence length="94" mass="10413">MQSKAKLVIGFTQDLPVTDKNGIPIKDGGTISDSGYMLHITDLFYTNGCGGFQYDPNNAESRENAEAKMNLLVLMYEITMSKKGDKNVLITFED</sequence>
<evidence type="ECO:0000313" key="1">
    <source>
        <dbReference type="EMBL" id="QTQ11712.1"/>
    </source>
</evidence>